<sequence>MNCGLCIAYQREKNRCPGCREEDAKKSHYCARCRISHCEHLTGPFCSGCTEFPCARLKRLDQRYRKKYRMSMLANLQEIEEEGVSEFLNQEEIRWRCRHCKEIVSVHRDRCIHCGQEW</sequence>
<name>A0A0W8FEX2_9ZZZZ</name>
<dbReference type="AlphaFoldDB" id="A0A0W8FEX2"/>
<dbReference type="EMBL" id="LNQE01001295">
    <property type="protein sequence ID" value="KUG19402.1"/>
    <property type="molecule type" value="Genomic_DNA"/>
</dbReference>
<gene>
    <name evidence="1" type="ORF">ASZ90_010883</name>
</gene>
<protein>
    <recommendedName>
        <fullName evidence="2">DUF3795 domain-containing protein</fullName>
    </recommendedName>
</protein>
<evidence type="ECO:0000313" key="1">
    <source>
        <dbReference type="EMBL" id="KUG19402.1"/>
    </source>
</evidence>
<comment type="caution">
    <text evidence="1">The sequence shown here is derived from an EMBL/GenBank/DDBJ whole genome shotgun (WGS) entry which is preliminary data.</text>
</comment>
<reference evidence="1" key="1">
    <citation type="journal article" date="2015" name="Proc. Natl. Acad. Sci. U.S.A.">
        <title>Networks of energetic and metabolic interactions define dynamics in microbial communities.</title>
        <authorList>
            <person name="Embree M."/>
            <person name="Liu J.K."/>
            <person name="Al-Bassam M.M."/>
            <person name="Zengler K."/>
        </authorList>
    </citation>
    <scope>NUCLEOTIDE SEQUENCE</scope>
</reference>
<accession>A0A0W8FEX2</accession>
<evidence type="ECO:0008006" key="2">
    <source>
        <dbReference type="Google" id="ProtNLM"/>
    </source>
</evidence>
<organism evidence="1">
    <name type="scientific">hydrocarbon metagenome</name>
    <dbReference type="NCBI Taxonomy" id="938273"/>
    <lineage>
        <taxon>unclassified sequences</taxon>
        <taxon>metagenomes</taxon>
        <taxon>ecological metagenomes</taxon>
    </lineage>
</organism>
<proteinExistence type="predicted"/>